<dbReference type="GO" id="GO:0006508">
    <property type="term" value="P:proteolysis"/>
    <property type="evidence" value="ECO:0007669"/>
    <property type="project" value="UniProtKB-KW"/>
</dbReference>
<keyword evidence="2" id="KW-0645">Protease</keyword>
<evidence type="ECO:0000256" key="3">
    <source>
        <dbReference type="ARBA" id="ARBA00022801"/>
    </source>
</evidence>
<dbReference type="SUPFAM" id="SSF54001">
    <property type="entry name" value="Cysteine proteinases"/>
    <property type="match status" value="1"/>
</dbReference>
<dbReference type="Gene3D" id="3.90.1720.10">
    <property type="entry name" value="endopeptidase domain like (from Nostoc punctiforme)"/>
    <property type="match status" value="1"/>
</dbReference>
<dbReference type="Proteomes" id="UP000295807">
    <property type="component" value="Unassembled WGS sequence"/>
</dbReference>
<dbReference type="PANTHER" id="PTHR47053:SF1">
    <property type="entry name" value="MUREIN DD-ENDOPEPTIDASE MEPH-RELATED"/>
    <property type="match status" value="1"/>
</dbReference>
<proteinExistence type="inferred from homology"/>
<dbReference type="InterPro" id="IPR038765">
    <property type="entry name" value="Papain-like_cys_pep_sf"/>
</dbReference>
<evidence type="ECO:0000259" key="5">
    <source>
        <dbReference type="PROSITE" id="PS51935"/>
    </source>
</evidence>
<dbReference type="InterPro" id="IPR000064">
    <property type="entry name" value="NLP_P60_dom"/>
</dbReference>
<keyword evidence="4" id="KW-0788">Thiol protease</keyword>
<dbReference type="Pfam" id="PF18348">
    <property type="entry name" value="SH3_16"/>
    <property type="match status" value="1"/>
</dbReference>
<evidence type="ECO:0000256" key="2">
    <source>
        <dbReference type="ARBA" id="ARBA00022670"/>
    </source>
</evidence>
<dbReference type="Gene3D" id="2.30.30.40">
    <property type="entry name" value="SH3 Domains"/>
    <property type="match status" value="2"/>
</dbReference>
<dbReference type="RefSeq" id="WP_132129880.1">
    <property type="nucleotide sequence ID" value="NZ_CP042432.1"/>
</dbReference>
<gene>
    <name evidence="6" type="ORF">EDD80_109103</name>
</gene>
<dbReference type="InterPro" id="IPR051202">
    <property type="entry name" value="Peptidase_C40"/>
</dbReference>
<keyword evidence="3" id="KW-0378">Hydrolase</keyword>
<dbReference type="InterPro" id="IPR041382">
    <property type="entry name" value="SH3_16"/>
</dbReference>
<reference evidence="6 7" key="1">
    <citation type="submission" date="2019-03" db="EMBL/GenBank/DDBJ databases">
        <title>Genomic Encyclopedia of Type Strains, Phase IV (KMG-IV): sequencing the most valuable type-strain genomes for metagenomic binning, comparative biology and taxonomic classification.</title>
        <authorList>
            <person name="Goeker M."/>
        </authorList>
    </citation>
    <scope>NUCLEOTIDE SEQUENCE [LARGE SCALE GENOMIC DNA]</scope>
    <source>
        <strain evidence="6 7">DSM 21100</strain>
    </source>
</reference>
<accession>A0A4R3KNX7</accession>
<dbReference type="EMBL" id="SMAD01000009">
    <property type="protein sequence ID" value="TCS86074.1"/>
    <property type="molecule type" value="Genomic_DNA"/>
</dbReference>
<protein>
    <submittedName>
        <fullName evidence="6">SH3 domain-containing protein</fullName>
    </submittedName>
</protein>
<dbReference type="AlphaFoldDB" id="A0A4R3KNX7"/>
<evidence type="ECO:0000313" key="6">
    <source>
        <dbReference type="EMBL" id="TCS86074.1"/>
    </source>
</evidence>
<dbReference type="PROSITE" id="PS51257">
    <property type="entry name" value="PROKAR_LIPOPROTEIN"/>
    <property type="match status" value="1"/>
</dbReference>
<comment type="caution">
    <text evidence="6">The sequence shown here is derived from an EMBL/GenBank/DDBJ whole genome shotgun (WGS) entry which is preliminary data.</text>
</comment>
<comment type="similarity">
    <text evidence="1">Belongs to the peptidase C40 family.</text>
</comment>
<keyword evidence="7" id="KW-1185">Reference proteome</keyword>
<feature type="domain" description="NlpC/P60" evidence="5">
    <location>
        <begin position="240"/>
        <end position="384"/>
    </location>
</feature>
<dbReference type="PROSITE" id="PS51935">
    <property type="entry name" value="NLPC_P60"/>
    <property type="match status" value="1"/>
</dbReference>
<organism evidence="6 7">
    <name type="scientific">Anseongella ginsenosidimutans</name>
    <dbReference type="NCBI Taxonomy" id="496056"/>
    <lineage>
        <taxon>Bacteria</taxon>
        <taxon>Pseudomonadati</taxon>
        <taxon>Bacteroidota</taxon>
        <taxon>Sphingobacteriia</taxon>
        <taxon>Sphingobacteriales</taxon>
        <taxon>Sphingobacteriaceae</taxon>
        <taxon>Anseongella</taxon>
    </lineage>
</organism>
<dbReference type="PANTHER" id="PTHR47053">
    <property type="entry name" value="MUREIN DD-ENDOPEPTIDASE MEPH-RELATED"/>
    <property type="match status" value="1"/>
</dbReference>
<evidence type="ECO:0000256" key="4">
    <source>
        <dbReference type="ARBA" id="ARBA00022807"/>
    </source>
</evidence>
<dbReference type="OrthoDB" id="9813368at2"/>
<name>A0A4R3KNX7_9SPHI</name>
<dbReference type="GO" id="GO:0008234">
    <property type="term" value="F:cysteine-type peptidase activity"/>
    <property type="evidence" value="ECO:0007669"/>
    <property type="project" value="UniProtKB-KW"/>
</dbReference>
<sequence>MRVTDKVIIAAFMLLTACDAGEAGKVDKMAASVKERYAPDKRTVLFNVSAEKQGGRLVLKGETTSPLAKDKLFHLLDSAGIEVTDSLQVLPGNDVGKNVFGVARLSVCNLRVEPGHSAEMATQVLLGTPLKIIKDEGSWLLVQTPENYIAWTQESGLTRMDSAGFAVWQSQPKLIYTADFGQALLDPSSGQVVSDLVIGDILVAGGETGSFYNAVFPDGRTAFIKKEEAQLLDNWIGSLNPSGESVLEIARQMMGAPYLWGGTSAKGMDCSGFTKTAYFMNGIILPRDASQQVFSGLSVDIYAGDTVSIASCLLHLRKGDLIFFTNDPARQNEENARITHVGIYIENGEFIHSSGFVHRSSLLDTAENYSERHAKTLTKARRILGSGEENGISLINMHPLYKGK</sequence>
<dbReference type="Pfam" id="PF00877">
    <property type="entry name" value="NLPC_P60"/>
    <property type="match status" value="1"/>
</dbReference>
<evidence type="ECO:0000256" key="1">
    <source>
        <dbReference type="ARBA" id="ARBA00007074"/>
    </source>
</evidence>
<evidence type="ECO:0000313" key="7">
    <source>
        <dbReference type="Proteomes" id="UP000295807"/>
    </source>
</evidence>